<evidence type="ECO:0000313" key="2">
    <source>
        <dbReference type="EMBL" id="CCC49716.1"/>
    </source>
</evidence>
<sequence length="124" mass="14156">MHSERCTSRFHMALFFFNFRQHLASVRHFLVDTSTPHPLFICLLSNFNYGALLFNSIVSILFSSSHFLAHLTHSFLFVDLLSFIILAAAVAADLTTFIITKIIINSSRSVLFLLRVHAFLSLYC</sequence>
<proteinExistence type="predicted"/>
<evidence type="ECO:0000256" key="1">
    <source>
        <dbReference type="SAM" id="Phobius"/>
    </source>
</evidence>
<feature type="transmembrane region" description="Helical" evidence="1">
    <location>
        <begin position="75"/>
        <end position="99"/>
    </location>
</feature>
<dbReference type="EMBL" id="HE573024">
    <property type="protein sequence ID" value="CCC49716.1"/>
    <property type="molecule type" value="Genomic_DNA"/>
</dbReference>
<dbReference type="AlphaFoldDB" id="G0U0W3"/>
<keyword evidence="1" id="KW-0812">Transmembrane</keyword>
<name>G0U0W3_TRYVY</name>
<keyword evidence="1" id="KW-1133">Transmembrane helix</keyword>
<organism evidence="2">
    <name type="scientific">Trypanosoma vivax (strain Y486)</name>
    <dbReference type="NCBI Taxonomy" id="1055687"/>
    <lineage>
        <taxon>Eukaryota</taxon>
        <taxon>Discoba</taxon>
        <taxon>Euglenozoa</taxon>
        <taxon>Kinetoplastea</taxon>
        <taxon>Metakinetoplastina</taxon>
        <taxon>Trypanosomatida</taxon>
        <taxon>Trypanosomatidae</taxon>
        <taxon>Trypanosoma</taxon>
        <taxon>Duttonella</taxon>
    </lineage>
</organism>
<keyword evidence="1" id="KW-0472">Membrane</keyword>
<feature type="transmembrane region" description="Helical" evidence="1">
    <location>
        <begin position="49"/>
        <end position="69"/>
    </location>
</feature>
<reference evidence="2" key="1">
    <citation type="journal article" date="2012" name="Proc. Natl. Acad. Sci. U.S.A.">
        <title>Antigenic diversity is generated by distinct evolutionary mechanisms in African trypanosome species.</title>
        <authorList>
            <person name="Jackson A.P."/>
            <person name="Berry A."/>
            <person name="Aslett M."/>
            <person name="Allison H.C."/>
            <person name="Burton P."/>
            <person name="Vavrova-Anderson J."/>
            <person name="Brown R."/>
            <person name="Browne H."/>
            <person name="Corton N."/>
            <person name="Hauser H."/>
            <person name="Gamble J."/>
            <person name="Gilderthorp R."/>
            <person name="Marcello L."/>
            <person name="McQuillan J."/>
            <person name="Otto T.D."/>
            <person name="Quail M.A."/>
            <person name="Sanders M.J."/>
            <person name="van Tonder A."/>
            <person name="Ginger M.L."/>
            <person name="Field M.C."/>
            <person name="Barry J.D."/>
            <person name="Hertz-Fowler C."/>
            <person name="Berriman M."/>
        </authorList>
    </citation>
    <scope>NUCLEOTIDE SEQUENCE</scope>
    <source>
        <strain evidence="2">Y486</strain>
    </source>
</reference>
<gene>
    <name evidence="2" type="ORF">TVY486_0803240</name>
</gene>
<accession>G0U0W3</accession>
<protein>
    <submittedName>
        <fullName evidence="2">Uncharacterized protein</fullName>
    </submittedName>
</protein>